<name>A0A2G5TP28_9PELO</name>
<dbReference type="Proteomes" id="UP000230233">
    <property type="component" value="Chromosome V"/>
</dbReference>
<organism evidence="1 2">
    <name type="scientific">Caenorhabditis nigoni</name>
    <dbReference type="NCBI Taxonomy" id="1611254"/>
    <lineage>
        <taxon>Eukaryota</taxon>
        <taxon>Metazoa</taxon>
        <taxon>Ecdysozoa</taxon>
        <taxon>Nematoda</taxon>
        <taxon>Chromadorea</taxon>
        <taxon>Rhabditida</taxon>
        <taxon>Rhabditina</taxon>
        <taxon>Rhabditomorpha</taxon>
        <taxon>Rhabditoidea</taxon>
        <taxon>Rhabditidae</taxon>
        <taxon>Peloderinae</taxon>
        <taxon>Caenorhabditis</taxon>
    </lineage>
</organism>
<accession>A0A2G5TP28</accession>
<gene>
    <name evidence="1" type="primary">Cnig_chr_V.g20783</name>
    <name evidence="1" type="ORF">B9Z55_020783</name>
</gene>
<dbReference type="OrthoDB" id="10382492at2759"/>
<evidence type="ECO:0000313" key="1">
    <source>
        <dbReference type="EMBL" id="PIC29069.1"/>
    </source>
</evidence>
<keyword evidence="2" id="KW-1185">Reference proteome</keyword>
<comment type="caution">
    <text evidence="1">The sequence shown here is derived from an EMBL/GenBank/DDBJ whole genome shotgun (WGS) entry which is preliminary data.</text>
</comment>
<sequence>MDCVQRTIDIIQDKLDPHKNTGVTEKRCAKCGCGDKCICSRCDCNKTSKKCCDKKWDEKPVDKNLML</sequence>
<dbReference type="AlphaFoldDB" id="A0A2G5TP28"/>
<dbReference type="EMBL" id="PDUG01000005">
    <property type="protein sequence ID" value="PIC29069.1"/>
    <property type="molecule type" value="Genomic_DNA"/>
</dbReference>
<evidence type="ECO:0000313" key="2">
    <source>
        <dbReference type="Proteomes" id="UP000230233"/>
    </source>
</evidence>
<reference evidence="2" key="1">
    <citation type="submission" date="2017-10" db="EMBL/GenBank/DDBJ databases">
        <title>Rapid genome shrinkage in a self-fertile nematode reveals novel sperm competition proteins.</title>
        <authorList>
            <person name="Yin D."/>
            <person name="Schwarz E.M."/>
            <person name="Thomas C.G."/>
            <person name="Felde R.L."/>
            <person name="Korf I.F."/>
            <person name="Cutter A.D."/>
            <person name="Schartner C.M."/>
            <person name="Ralston E.J."/>
            <person name="Meyer B.J."/>
            <person name="Haag E.S."/>
        </authorList>
    </citation>
    <scope>NUCLEOTIDE SEQUENCE [LARGE SCALE GENOMIC DNA]</scope>
    <source>
        <strain evidence="2">JU1422</strain>
    </source>
</reference>
<proteinExistence type="predicted"/>
<protein>
    <submittedName>
        <fullName evidence="1">Uncharacterized protein</fullName>
    </submittedName>
</protein>